<dbReference type="SUPFAM" id="SSF51735">
    <property type="entry name" value="NAD(P)-binding Rossmann-fold domains"/>
    <property type="match status" value="1"/>
</dbReference>
<dbReference type="AlphaFoldDB" id="A0A2P2C784"/>
<feature type="region of interest" description="Disordered" evidence="1">
    <location>
        <begin position="80"/>
        <end position="111"/>
    </location>
</feature>
<evidence type="ECO:0000313" key="2">
    <source>
        <dbReference type="EMBL" id="CUR56672.1"/>
    </source>
</evidence>
<dbReference type="EMBL" id="CZKA01000030">
    <property type="protein sequence ID" value="CUR56672.1"/>
    <property type="molecule type" value="Genomic_DNA"/>
</dbReference>
<proteinExistence type="predicted"/>
<protein>
    <submittedName>
        <fullName evidence="2">Uncharacterized protein</fullName>
    </submittedName>
</protein>
<sequence length="162" mass="17654">MPMAGNAIYPATKTAVNWLSQVGRMELSGDSIQVTMLLPSLTDTEFYPAGTVPTGLVAHSQECVGRVILCGLRTGEERIDIPHTVPSDPSSPRWAERRPSGPRPPLGVDRVRNVCSAPVGDRGRARRRPAERVAEHPAKSPRFASWCLSTVLENWSVSALEE</sequence>
<evidence type="ECO:0000256" key="1">
    <source>
        <dbReference type="SAM" id="MobiDB-lite"/>
    </source>
</evidence>
<gene>
    <name evidence="2" type="ORF">NOCA2360001</name>
</gene>
<feature type="region of interest" description="Disordered" evidence="1">
    <location>
        <begin position="117"/>
        <end position="136"/>
    </location>
</feature>
<reference evidence="2" key="1">
    <citation type="submission" date="2015-08" db="EMBL/GenBank/DDBJ databases">
        <authorList>
            <person name="Babu N.S."/>
            <person name="Beckwith C.J."/>
            <person name="Beseler K.G."/>
            <person name="Brison A."/>
            <person name="Carone J.V."/>
            <person name="Caskin T.P."/>
            <person name="Diamond M."/>
            <person name="Durham M.E."/>
            <person name="Foxe J.M."/>
            <person name="Go M."/>
            <person name="Henderson B.A."/>
            <person name="Jones I.B."/>
            <person name="McGettigan J.A."/>
            <person name="Micheletti S.J."/>
            <person name="Nasrallah M.E."/>
            <person name="Ortiz D."/>
            <person name="Piller C.R."/>
            <person name="Privatt S.R."/>
            <person name="Schneider S.L."/>
            <person name="Sharp S."/>
            <person name="Smith T.C."/>
            <person name="Stanton J.D."/>
            <person name="Ullery H.E."/>
            <person name="Wilson R.J."/>
            <person name="Serrano M.G."/>
            <person name="Buck G."/>
            <person name="Lee V."/>
            <person name="Wang Y."/>
            <person name="Carvalho R."/>
            <person name="Voegtly L."/>
            <person name="Shi R."/>
            <person name="Duckworth R."/>
            <person name="Johnson A."/>
            <person name="Loviza R."/>
            <person name="Walstead R."/>
            <person name="Shah Z."/>
            <person name="Kiflezghi M."/>
            <person name="Wade K."/>
            <person name="Ball S.L."/>
            <person name="Bradley K.W."/>
            <person name="Asai D.J."/>
            <person name="Bowman C.A."/>
            <person name="Russell D.A."/>
            <person name="Pope W.H."/>
            <person name="Jacobs-Sera D."/>
            <person name="Hendrix R.W."/>
            <person name="Hatfull G.F."/>
        </authorList>
    </citation>
    <scope>NUCLEOTIDE SEQUENCE</scope>
</reference>
<dbReference type="Gene3D" id="3.40.50.720">
    <property type="entry name" value="NAD(P)-binding Rossmann-like Domain"/>
    <property type="match status" value="1"/>
</dbReference>
<organism evidence="2">
    <name type="scientific">metagenome</name>
    <dbReference type="NCBI Taxonomy" id="256318"/>
    <lineage>
        <taxon>unclassified sequences</taxon>
        <taxon>metagenomes</taxon>
    </lineage>
</organism>
<accession>A0A2P2C784</accession>
<name>A0A2P2C784_9ZZZZ</name>
<dbReference type="InterPro" id="IPR036291">
    <property type="entry name" value="NAD(P)-bd_dom_sf"/>
</dbReference>